<reference evidence="1" key="1">
    <citation type="submission" date="2020-05" db="EMBL/GenBank/DDBJ databases">
        <title>Large-scale comparative analyses of tick genomes elucidate their genetic diversity and vector capacities.</title>
        <authorList>
            <person name="Jia N."/>
            <person name="Wang J."/>
            <person name="Shi W."/>
            <person name="Du L."/>
            <person name="Sun Y."/>
            <person name="Zhan W."/>
            <person name="Jiang J."/>
            <person name="Wang Q."/>
            <person name="Zhang B."/>
            <person name="Ji P."/>
            <person name="Sakyi L.B."/>
            <person name="Cui X."/>
            <person name="Yuan T."/>
            <person name="Jiang B."/>
            <person name="Yang W."/>
            <person name="Lam T.T.-Y."/>
            <person name="Chang Q."/>
            <person name="Ding S."/>
            <person name="Wang X."/>
            <person name="Zhu J."/>
            <person name="Ruan X."/>
            <person name="Zhao L."/>
            <person name="Wei J."/>
            <person name="Que T."/>
            <person name="Du C."/>
            <person name="Cheng J."/>
            <person name="Dai P."/>
            <person name="Han X."/>
            <person name="Huang E."/>
            <person name="Gao Y."/>
            <person name="Liu J."/>
            <person name="Shao H."/>
            <person name="Ye R."/>
            <person name="Li L."/>
            <person name="Wei W."/>
            <person name="Wang X."/>
            <person name="Wang C."/>
            <person name="Yang T."/>
            <person name="Huo Q."/>
            <person name="Li W."/>
            <person name="Guo W."/>
            <person name="Chen H."/>
            <person name="Zhou L."/>
            <person name="Ni X."/>
            <person name="Tian J."/>
            <person name="Zhou Y."/>
            <person name="Sheng Y."/>
            <person name="Liu T."/>
            <person name="Pan Y."/>
            <person name="Xia L."/>
            <person name="Li J."/>
            <person name="Zhao F."/>
            <person name="Cao W."/>
        </authorList>
    </citation>
    <scope>NUCLEOTIDE SEQUENCE</scope>
    <source>
        <strain evidence="1">Hyas-2018</strain>
    </source>
</reference>
<keyword evidence="2" id="KW-1185">Reference proteome</keyword>
<proteinExistence type="predicted"/>
<organism evidence="1 2">
    <name type="scientific">Hyalomma asiaticum</name>
    <name type="common">Tick</name>
    <dbReference type="NCBI Taxonomy" id="266040"/>
    <lineage>
        <taxon>Eukaryota</taxon>
        <taxon>Metazoa</taxon>
        <taxon>Ecdysozoa</taxon>
        <taxon>Arthropoda</taxon>
        <taxon>Chelicerata</taxon>
        <taxon>Arachnida</taxon>
        <taxon>Acari</taxon>
        <taxon>Parasitiformes</taxon>
        <taxon>Ixodida</taxon>
        <taxon>Ixodoidea</taxon>
        <taxon>Ixodidae</taxon>
        <taxon>Hyalomminae</taxon>
        <taxon>Hyalomma</taxon>
    </lineage>
</organism>
<comment type="caution">
    <text evidence="1">The sequence shown here is derived from an EMBL/GenBank/DDBJ whole genome shotgun (WGS) entry which is preliminary data.</text>
</comment>
<evidence type="ECO:0000313" key="2">
    <source>
        <dbReference type="Proteomes" id="UP000821845"/>
    </source>
</evidence>
<protein>
    <submittedName>
        <fullName evidence="1">Uncharacterized protein</fullName>
    </submittedName>
</protein>
<dbReference type="EMBL" id="CM023487">
    <property type="protein sequence ID" value="KAH6926595.1"/>
    <property type="molecule type" value="Genomic_DNA"/>
</dbReference>
<sequence length="822" mass="91035">MSSFPVAGGRGDLLGGGGGALQPQPMGAATGMADKTLGMTSAISTAPPKPSDLQRTDELEETLRQFGLFESEEELAHRMDVLSKINQLVKKWIYEVSIKKNMPPSVAENVGGKIYTFGSYRLGVHTKGADIDTLCVAPRHIDRTDFFTSFVELLRQQGEVKDLRAVEEAFVPVIKMTFDGIELDMLFARLALKDIPEDQDLRDVNILKNLDQKCVRSLNGCRVTDEILHLVPNRETFRLALRAIKLWAKRHGVYSNVLGYLGGVSWAMLVARTCQLYPNAAAATLVHKFFLVFSQWPWPKPVLLKQPEENRLGFPLWDPRVNVADRFHLMPIITPAYPQQNSTFNVSVSTLTIMRQEFKQGLAITDDIMLRRSDWMKLFEPPNFFGKYKHFIVLMASTQSKEHHLEWYGLVESKIRILISNLERHPYIAIAHVNPESFPPSEPEGEKLQSMWFIGLQFNKTEHVNIDLTYDTRSFVDTVKRQATAINIFKQDMEVDIKYVRREKLQSMWFIGLQFNKTEHVNIDLTYDTRSFVDTVKRQATAINIFKQDMEVDIKYVRRRELVRYLPQAVLNRCKKKGNKTACVKLVAQIHAVQTASGNPASIMQLKRKLDPESSVDVAVSSGGGGGVTIGGGHSYNNQNAGSGGSGGEEANDEDGAGKRCRSDEVNSAAFMDAIGLGKNSGSDLPFLECGAADSQLQMDDSSSPLNTSSGTKRQCEDDSEADGEVPKRSKPDNSEAMEEGDDTVSSSSPQRNHVVPEREPAESVGSAASGPESVIALQRDSPKPSPAVTSSTAVDEKAHISDGIDSTARSPLHATALESTV</sequence>
<accession>A0ACB7RW26</accession>
<evidence type="ECO:0000313" key="1">
    <source>
        <dbReference type="EMBL" id="KAH6926595.1"/>
    </source>
</evidence>
<dbReference type="Proteomes" id="UP000821845">
    <property type="component" value="Chromosome 7"/>
</dbReference>
<gene>
    <name evidence="1" type="ORF">HPB50_019903</name>
</gene>
<name>A0ACB7RW26_HYAAI</name>